<feature type="region of interest" description="Disordered" evidence="1">
    <location>
        <begin position="1138"/>
        <end position="1199"/>
    </location>
</feature>
<feature type="region of interest" description="Disordered" evidence="1">
    <location>
        <begin position="130"/>
        <end position="247"/>
    </location>
</feature>
<feature type="compositionally biased region" description="Basic and acidic residues" evidence="1">
    <location>
        <begin position="769"/>
        <end position="780"/>
    </location>
</feature>
<feature type="compositionally biased region" description="Basic and acidic residues" evidence="1">
    <location>
        <begin position="837"/>
        <end position="849"/>
    </location>
</feature>
<proteinExistence type="predicted"/>
<feature type="compositionally biased region" description="Pro residues" evidence="1">
    <location>
        <begin position="50"/>
        <end position="60"/>
    </location>
</feature>
<accession>A0A1B9GZN0</accession>
<feature type="compositionally biased region" description="Low complexity" evidence="1">
    <location>
        <begin position="1049"/>
        <end position="1072"/>
    </location>
</feature>
<feature type="compositionally biased region" description="Polar residues" evidence="1">
    <location>
        <begin position="1144"/>
        <end position="1155"/>
    </location>
</feature>
<dbReference type="EMBL" id="KI669495">
    <property type="protein sequence ID" value="OCF36481.1"/>
    <property type="molecule type" value="Genomic_DNA"/>
</dbReference>
<feature type="compositionally biased region" description="Acidic residues" evidence="1">
    <location>
        <begin position="465"/>
        <end position="483"/>
    </location>
</feature>
<reference evidence="2 3" key="1">
    <citation type="submission" date="2013-07" db="EMBL/GenBank/DDBJ databases">
        <title>The Genome Sequence of Cryptococcus heveanensis BCC8398.</title>
        <authorList>
            <consortium name="The Broad Institute Genome Sequencing Platform"/>
            <person name="Cuomo C."/>
            <person name="Litvintseva A."/>
            <person name="Chen Y."/>
            <person name="Heitman J."/>
            <person name="Sun S."/>
            <person name="Springer D."/>
            <person name="Dromer F."/>
            <person name="Young S.K."/>
            <person name="Zeng Q."/>
            <person name="Gargeya S."/>
            <person name="Fitzgerald M."/>
            <person name="Abouelleil A."/>
            <person name="Alvarado L."/>
            <person name="Berlin A.M."/>
            <person name="Chapman S.B."/>
            <person name="Dewar J."/>
            <person name="Goldberg J."/>
            <person name="Griggs A."/>
            <person name="Gujja S."/>
            <person name="Hansen M."/>
            <person name="Howarth C."/>
            <person name="Imamovic A."/>
            <person name="Larimer J."/>
            <person name="McCowan C."/>
            <person name="Murphy C."/>
            <person name="Pearson M."/>
            <person name="Priest M."/>
            <person name="Roberts A."/>
            <person name="Saif S."/>
            <person name="Shea T."/>
            <person name="Sykes S."/>
            <person name="Wortman J."/>
            <person name="Nusbaum C."/>
            <person name="Birren B."/>
        </authorList>
    </citation>
    <scope>NUCLEOTIDE SEQUENCE [LARGE SCALE GENOMIC DNA]</scope>
    <source>
        <strain evidence="2 3">BCC8398</strain>
    </source>
</reference>
<feature type="compositionally biased region" description="Polar residues" evidence="1">
    <location>
        <begin position="1101"/>
        <end position="1110"/>
    </location>
</feature>
<feature type="compositionally biased region" description="Polar residues" evidence="1">
    <location>
        <begin position="892"/>
        <end position="912"/>
    </location>
</feature>
<feature type="compositionally biased region" description="Basic and acidic residues" evidence="1">
    <location>
        <begin position="811"/>
        <end position="828"/>
    </location>
</feature>
<feature type="compositionally biased region" description="Basic and acidic residues" evidence="1">
    <location>
        <begin position="871"/>
        <end position="890"/>
    </location>
</feature>
<evidence type="ECO:0000256" key="1">
    <source>
        <dbReference type="SAM" id="MobiDB-lite"/>
    </source>
</evidence>
<feature type="region of interest" description="Disordered" evidence="1">
    <location>
        <begin position="769"/>
        <end position="977"/>
    </location>
</feature>
<sequence>MGSPRSQLPDIPPSSIPIPGGWMISMGSNAVAGPSSEGALPRKPSTSSPPKSPSSAPPTPSVISVTHPSQYIHTHHPRRGSMTPLGLNLISPVPPPGYRDGAQQPSTSRSVGFQPGYNVVGGGDLVGISPPNHHLAHRRGSAASTTSTLTQSRPPPHIQPQHAFYPPNWNAGRRRSSLTPSGPSLAAPSPTRAHANGKSSRPVSSDGSNAPSLRGFPKGTELGHDHSRQDGPPGPTSTNSDVYARRGSLPHLGYGGWTGHQRVWNPVLPPPRGSVGEGHQEDALSDFKFGSVSGPSAAAAALRNVELSPESGRRASLKRKEDLDVFEQAEEEEAERQRRAFLAATYGADGKRARERLSIGGQSGQGPSPGTPAGGLRRQSLMLWERMGMNRAMEDASPSSAPPVPSSSLTPGSLLSESDFGQRRGSLPIAIPGGGLGRTSSRRSNRDINKHASPSNTNPDASMDTAEESEEEEEEENEDEEAQGDYLTGPSNNLAAPVRPLPPLLPLSDPGPRLLPSTLALHRANHLLQSRNLQSEPLPHPLPPSLHPPDPVDVAEFDIDFILAGSQAQLGGQVKTKNAPVDILRTAPSHDYLATPTLRLGGEEEDTFAKFVGEFDDEYGGRRGEWTFRSCPAAHPGSLSPVDPLEQSSKAHPKAEWESSGAGKYELFPNGEVRSIATGTTWRVYRLGNREYELEEIKPVAHQAASPAGAYSGGERYALAGKSVHRDQGGVKLPHFNIKSWLQHSHSQRSDSTIPSTASLSGVRVVIDDSPKVERTERLDSQASTVTMTPALSQSAPFGGHPMLATASSSSKKDRKEESTPAAKEEKHKSKVLSRQRSKEDSEGKKEKGLGNVLKRGFFSSIKHSSLGGSSEEKRLQKEQRQERERERAQAHSWSGASNVQHHGWFSGSSRGSDGMTYRGPSPSDRQPTQSVQTTSSHSAASSSDDSRSAPWSSGETHARTVSSSATSGEGDSYENLRHWPNWREGKAWAGVPEEAVAMIIPLEEMAATRPSLASQPPSAHPFFMEGSKQVLLVWYVPFNSEYDDSEARPSTASSRASTSDPSPQSSVSGSAIQVGSMPKLQKLLRRRVSKDKDVLKKETQGLSNTQSPSKPLRQGPAYPPLPFRSFRVVARVVNTEDLRSESDSNPPSASTSKPVSPFENWNKSKDQNLFLSSANPTSTASTSPSTHPSPSFQAQTKAQDAVTTQVAMTGRNMPTVIAVCHSRAQGVEFVLEGLDRLGLCKGESAWGPTGYEEWRGTGLSEKGRQLLDILWAGCTGVMGLSAL</sequence>
<feature type="compositionally biased region" description="Low complexity" evidence="1">
    <location>
        <begin position="926"/>
        <end position="954"/>
    </location>
</feature>
<feature type="region of interest" description="Disordered" evidence="1">
    <location>
        <begin position="357"/>
        <end position="376"/>
    </location>
</feature>
<dbReference type="OrthoDB" id="3357948at2759"/>
<feature type="compositionally biased region" description="Low complexity" evidence="1">
    <location>
        <begin position="406"/>
        <end position="418"/>
    </location>
</feature>
<feature type="region of interest" description="Disordered" evidence="1">
    <location>
        <begin position="1046"/>
        <end position="1121"/>
    </location>
</feature>
<protein>
    <submittedName>
        <fullName evidence="2">Uncharacterized protein</fullName>
    </submittedName>
</protein>
<feature type="region of interest" description="Disordered" evidence="1">
    <location>
        <begin position="637"/>
        <end position="659"/>
    </location>
</feature>
<feature type="compositionally biased region" description="Polar residues" evidence="1">
    <location>
        <begin position="62"/>
        <end position="72"/>
    </location>
</feature>
<feature type="compositionally biased region" description="Basic and acidic residues" evidence="1">
    <location>
        <begin position="1091"/>
        <end position="1100"/>
    </location>
</feature>
<feature type="compositionally biased region" description="Low complexity" evidence="1">
    <location>
        <begin position="860"/>
        <end position="870"/>
    </location>
</feature>
<feature type="compositionally biased region" description="Low complexity" evidence="1">
    <location>
        <begin position="141"/>
        <end position="152"/>
    </location>
</feature>
<feature type="compositionally biased region" description="Polar residues" evidence="1">
    <location>
        <begin position="781"/>
        <end position="796"/>
    </location>
</feature>
<gene>
    <name evidence="2" type="ORF">I316_01730</name>
</gene>
<name>A0A1B9GZN0_9TREE</name>
<dbReference type="Proteomes" id="UP000092666">
    <property type="component" value="Unassembled WGS sequence"/>
</dbReference>
<feature type="compositionally biased region" description="Polar residues" evidence="1">
    <location>
        <begin position="197"/>
        <end position="211"/>
    </location>
</feature>
<keyword evidence="3" id="KW-1185">Reference proteome</keyword>
<feature type="compositionally biased region" description="Polar residues" evidence="1">
    <location>
        <begin position="960"/>
        <end position="970"/>
    </location>
</feature>
<feature type="region of interest" description="Disordered" evidence="1">
    <location>
        <begin position="1"/>
        <end position="111"/>
    </location>
</feature>
<evidence type="ECO:0000313" key="2">
    <source>
        <dbReference type="EMBL" id="OCF36481.1"/>
    </source>
</evidence>
<organism evidence="2 3">
    <name type="scientific">Kwoniella heveanensis BCC8398</name>
    <dbReference type="NCBI Taxonomy" id="1296120"/>
    <lineage>
        <taxon>Eukaryota</taxon>
        <taxon>Fungi</taxon>
        <taxon>Dikarya</taxon>
        <taxon>Basidiomycota</taxon>
        <taxon>Agaricomycotina</taxon>
        <taxon>Tremellomycetes</taxon>
        <taxon>Tremellales</taxon>
        <taxon>Cryptococcaceae</taxon>
        <taxon>Kwoniella</taxon>
    </lineage>
</organism>
<evidence type="ECO:0000313" key="3">
    <source>
        <dbReference type="Proteomes" id="UP000092666"/>
    </source>
</evidence>
<feature type="compositionally biased region" description="Low complexity" evidence="1">
    <location>
        <begin position="1173"/>
        <end position="1192"/>
    </location>
</feature>
<reference evidence="3" key="2">
    <citation type="submission" date="2013-12" db="EMBL/GenBank/DDBJ databases">
        <title>Evolution of pathogenesis and genome organization in the Tremellales.</title>
        <authorList>
            <person name="Cuomo C."/>
            <person name="Litvintseva A."/>
            <person name="Heitman J."/>
            <person name="Chen Y."/>
            <person name="Sun S."/>
            <person name="Springer D."/>
            <person name="Dromer F."/>
            <person name="Young S."/>
            <person name="Zeng Q."/>
            <person name="Chapman S."/>
            <person name="Gujja S."/>
            <person name="Saif S."/>
            <person name="Birren B."/>
        </authorList>
    </citation>
    <scope>NUCLEOTIDE SEQUENCE [LARGE SCALE GENOMIC DNA]</scope>
    <source>
        <strain evidence="3">BCC8398</strain>
    </source>
</reference>
<feature type="region of interest" description="Disordered" evidence="1">
    <location>
        <begin position="393"/>
        <end position="505"/>
    </location>
</feature>